<sequence>MKEWTMQLFDYHVWANDRLIQHLKCLPEAVFLNKVNSVFPTISETFGHMIAVDELWYLRMKGNSLQQIVSKSFSTIEDTVKASTILHNEIKDFLINTKDVEDMAGYHNTKGDQFNNKIVEVVQHIVNHGTYHRGNIAAMIRQMGYEGVSTDYIFYLRDK</sequence>
<accession>A0A398BEC4</accession>
<dbReference type="SUPFAM" id="SSF109854">
    <property type="entry name" value="DinB/YfiT-like putative metalloenzymes"/>
    <property type="match status" value="1"/>
</dbReference>
<dbReference type="EMBL" id="QWVS01000017">
    <property type="protein sequence ID" value="RID85933.1"/>
    <property type="molecule type" value="Genomic_DNA"/>
</dbReference>
<dbReference type="InterPro" id="IPR034660">
    <property type="entry name" value="DinB/YfiT-like"/>
</dbReference>
<proteinExistence type="inferred from homology"/>
<dbReference type="InterPro" id="IPR007837">
    <property type="entry name" value="DinB"/>
</dbReference>
<comment type="caution">
    <text evidence="4">The sequence shown here is derived from an EMBL/GenBank/DDBJ whole genome shotgun (WGS) entry which is preliminary data.</text>
</comment>
<dbReference type="Gene3D" id="1.20.120.450">
    <property type="entry name" value="dinb family like domain"/>
    <property type="match status" value="1"/>
</dbReference>
<feature type="binding site" evidence="3">
    <location>
        <position position="132"/>
    </location>
    <ligand>
        <name>a divalent metal cation</name>
        <dbReference type="ChEBI" id="CHEBI:60240"/>
    </ligand>
</feature>
<dbReference type="RefSeq" id="WP_119117200.1">
    <property type="nucleotide sequence ID" value="NZ_QWVS01000017.1"/>
</dbReference>
<dbReference type="Proteomes" id="UP000266016">
    <property type="component" value="Unassembled WGS sequence"/>
</dbReference>
<feature type="binding site" evidence="3">
    <location>
        <position position="128"/>
    </location>
    <ligand>
        <name>a divalent metal cation</name>
        <dbReference type="ChEBI" id="CHEBI:60240"/>
    </ligand>
</feature>
<organism evidence="4 5">
    <name type="scientific">Peribacillus asahii</name>
    <dbReference type="NCBI Taxonomy" id="228899"/>
    <lineage>
        <taxon>Bacteria</taxon>
        <taxon>Bacillati</taxon>
        <taxon>Bacillota</taxon>
        <taxon>Bacilli</taxon>
        <taxon>Bacillales</taxon>
        <taxon>Bacillaceae</taxon>
        <taxon>Peribacillus</taxon>
    </lineage>
</organism>
<dbReference type="PANTHER" id="PTHR37302:SF1">
    <property type="entry name" value="PROTEIN DINB"/>
    <property type="match status" value="1"/>
</dbReference>
<gene>
    <name evidence="4" type="ORF">D1953_10800</name>
</gene>
<keyword evidence="2 3" id="KW-0479">Metal-binding</keyword>
<dbReference type="GO" id="GO:0046872">
    <property type="term" value="F:metal ion binding"/>
    <property type="evidence" value="ECO:0007669"/>
    <property type="project" value="UniProtKB-KW"/>
</dbReference>
<keyword evidence="5" id="KW-1185">Reference proteome</keyword>
<evidence type="ECO:0000256" key="2">
    <source>
        <dbReference type="ARBA" id="ARBA00022723"/>
    </source>
</evidence>
<dbReference type="PANTHER" id="PTHR37302">
    <property type="entry name" value="SLR1116 PROTEIN"/>
    <property type="match status" value="1"/>
</dbReference>
<evidence type="ECO:0000256" key="1">
    <source>
        <dbReference type="ARBA" id="ARBA00008635"/>
    </source>
</evidence>
<protein>
    <submittedName>
        <fullName evidence="4">Damage-inducible protein DinB</fullName>
    </submittedName>
</protein>
<feature type="binding site" evidence="3">
    <location>
        <position position="48"/>
    </location>
    <ligand>
        <name>a divalent metal cation</name>
        <dbReference type="ChEBI" id="CHEBI:60240"/>
    </ligand>
</feature>
<name>A0A398BEC4_9BACI</name>
<evidence type="ECO:0000313" key="5">
    <source>
        <dbReference type="Proteomes" id="UP000266016"/>
    </source>
</evidence>
<dbReference type="AlphaFoldDB" id="A0A398BEC4"/>
<reference evidence="4 5" key="1">
    <citation type="submission" date="2018-08" db="EMBL/GenBank/DDBJ databases">
        <title>Bacillus jemisoniae sp. nov., Bacillus chryseoplanitiae sp. nov., Bacillus resnikiae sp. nov., and Bacillus frankliniae sp. nov., isolated from Viking spacecraft and associated surfaces.</title>
        <authorList>
            <person name="Seuylemezian A."/>
            <person name="Vaishampayan P."/>
        </authorList>
    </citation>
    <scope>NUCLEOTIDE SEQUENCE [LARGE SCALE GENOMIC DNA]</scope>
    <source>
        <strain evidence="4 5">MA001</strain>
    </source>
</reference>
<dbReference type="Pfam" id="PF05163">
    <property type="entry name" value="DinB"/>
    <property type="match status" value="1"/>
</dbReference>
<evidence type="ECO:0000256" key="3">
    <source>
        <dbReference type="PIRSR" id="PIRSR607837-1"/>
    </source>
</evidence>
<comment type="similarity">
    <text evidence="1">Belongs to the DinB family.</text>
</comment>
<evidence type="ECO:0000313" key="4">
    <source>
        <dbReference type="EMBL" id="RID85933.1"/>
    </source>
</evidence>